<name>A0A1I7URU9_9PELO</name>
<evidence type="ECO:0000313" key="2">
    <source>
        <dbReference type="Proteomes" id="UP000095282"/>
    </source>
</evidence>
<evidence type="ECO:0000313" key="3">
    <source>
        <dbReference type="WBParaSite" id="Csp11.Scaffold630.g18716.t1"/>
    </source>
</evidence>
<protein>
    <submittedName>
        <fullName evidence="3">DUF4817 domain-containing protein</fullName>
    </submittedName>
</protein>
<feature type="compositionally biased region" description="Polar residues" evidence="1">
    <location>
        <begin position="186"/>
        <end position="202"/>
    </location>
</feature>
<sequence>MVCNKDCVRQRKERKLRCKSRHIIFSERERELCETCLEVHIEPTEEEIEEKRISRERYEAAVLAKESEWRRSISIAAHDRLSPRTKLSYQRSFENIRRRFPTAPMAEVRKKAIEYMRRREREEMKVLFDEDRLSDRTKAAQRRVPRNYFEAVQLWKMGRHRNKLLNKRQSSSSSHVHPSPGHRFNEGQSSNAQDQPSTSSHSEIPVITID</sequence>
<feature type="compositionally biased region" description="Low complexity" evidence="1">
    <location>
        <begin position="170"/>
        <end position="179"/>
    </location>
</feature>
<reference evidence="3" key="1">
    <citation type="submission" date="2016-11" db="UniProtKB">
        <authorList>
            <consortium name="WormBaseParasite"/>
        </authorList>
    </citation>
    <scope>IDENTIFICATION</scope>
</reference>
<keyword evidence="2" id="KW-1185">Reference proteome</keyword>
<organism evidence="2 3">
    <name type="scientific">Caenorhabditis tropicalis</name>
    <dbReference type="NCBI Taxonomy" id="1561998"/>
    <lineage>
        <taxon>Eukaryota</taxon>
        <taxon>Metazoa</taxon>
        <taxon>Ecdysozoa</taxon>
        <taxon>Nematoda</taxon>
        <taxon>Chromadorea</taxon>
        <taxon>Rhabditida</taxon>
        <taxon>Rhabditina</taxon>
        <taxon>Rhabditomorpha</taxon>
        <taxon>Rhabditoidea</taxon>
        <taxon>Rhabditidae</taxon>
        <taxon>Peloderinae</taxon>
        <taxon>Caenorhabditis</taxon>
    </lineage>
</organism>
<dbReference type="Proteomes" id="UP000095282">
    <property type="component" value="Unplaced"/>
</dbReference>
<proteinExistence type="predicted"/>
<evidence type="ECO:0000256" key="1">
    <source>
        <dbReference type="SAM" id="MobiDB-lite"/>
    </source>
</evidence>
<feature type="region of interest" description="Disordered" evidence="1">
    <location>
        <begin position="165"/>
        <end position="210"/>
    </location>
</feature>
<accession>A0A1I7URU9</accession>
<dbReference type="AlphaFoldDB" id="A0A1I7URU9"/>
<dbReference type="WBParaSite" id="Csp11.Scaffold630.g18716.t1">
    <property type="protein sequence ID" value="Csp11.Scaffold630.g18716.t1"/>
    <property type="gene ID" value="Csp11.Scaffold630.g18716"/>
</dbReference>